<keyword evidence="2" id="KW-1185">Reference proteome</keyword>
<accession>A0AAN7Z3N1</accession>
<evidence type="ECO:0000313" key="1">
    <source>
        <dbReference type="EMBL" id="KAK5628517.1"/>
    </source>
</evidence>
<protein>
    <submittedName>
        <fullName evidence="1">Uncharacterized protein</fullName>
    </submittedName>
</protein>
<gene>
    <name evidence="1" type="ORF">RRF57_004232</name>
</gene>
<evidence type="ECO:0000313" key="2">
    <source>
        <dbReference type="Proteomes" id="UP001305414"/>
    </source>
</evidence>
<dbReference type="EMBL" id="JAWHQM010000008">
    <property type="protein sequence ID" value="KAK5628517.1"/>
    <property type="molecule type" value="Genomic_DNA"/>
</dbReference>
<dbReference type="AlphaFoldDB" id="A0AAN7Z3N1"/>
<dbReference type="Proteomes" id="UP001305414">
    <property type="component" value="Unassembled WGS sequence"/>
</dbReference>
<sequence>MRAYEPRLDTFLRLLENEEKKMQTGSELTVNLENLSLSGNKSIALSQRMRRSWETKAWVINYAAKASWEFDGLF</sequence>
<proteinExistence type="predicted"/>
<name>A0AAN7Z3N1_9PEZI</name>
<comment type="caution">
    <text evidence="1">The sequence shown here is derived from an EMBL/GenBank/DDBJ whole genome shotgun (WGS) entry which is preliminary data.</text>
</comment>
<organism evidence="1 2">
    <name type="scientific">Xylaria bambusicola</name>
    <dbReference type="NCBI Taxonomy" id="326684"/>
    <lineage>
        <taxon>Eukaryota</taxon>
        <taxon>Fungi</taxon>
        <taxon>Dikarya</taxon>
        <taxon>Ascomycota</taxon>
        <taxon>Pezizomycotina</taxon>
        <taxon>Sordariomycetes</taxon>
        <taxon>Xylariomycetidae</taxon>
        <taxon>Xylariales</taxon>
        <taxon>Xylariaceae</taxon>
        <taxon>Xylaria</taxon>
    </lineage>
</organism>
<reference evidence="1 2" key="1">
    <citation type="submission" date="2023-10" db="EMBL/GenBank/DDBJ databases">
        <title>Draft genome sequence of Xylaria bambusicola isolate GMP-LS, the root and basal stem rot pathogen of sugarcane in Indonesia.</title>
        <authorList>
            <person name="Selvaraj P."/>
            <person name="Muralishankar V."/>
            <person name="Muruganantham S."/>
            <person name="Sp S."/>
            <person name="Haryani S."/>
            <person name="Lau K.J.X."/>
            <person name="Naqvi N.I."/>
        </authorList>
    </citation>
    <scope>NUCLEOTIDE SEQUENCE [LARGE SCALE GENOMIC DNA]</scope>
    <source>
        <strain evidence="1">GMP-LS</strain>
    </source>
</reference>